<feature type="region of interest" description="Disordered" evidence="1">
    <location>
        <begin position="1"/>
        <end position="30"/>
    </location>
</feature>
<accession>A0ABQ6JPN2</accession>
<comment type="caution">
    <text evidence="2">The sequence shown here is derived from an EMBL/GenBank/DDBJ whole genome shotgun (WGS) entry which is preliminary data.</text>
</comment>
<keyword evidence="3" id="KW-1185">Reference proteome</keyword>
<evidence type="ECO:0000313" key="2">
    <source>
        <dbReference type="EMBL" id="GMA88802.1"/>
    </source>
</evidence>
<name>A0ABQ6JPN2_9ACTN</name>
<evidence type="ECO:0000313" key="3">
    <source>
        <dbReference type="Proteomes" id="UP001157017"/>
    </source>
</evidence>
<feature type="region of interest" description="Disordered" evidence="1">
    <location>
        <begin position="45"/>
        <end position="91"/>
    </location>
</feature>
<feature type="compositionally biased region" description="Basic and acidic residues" evidence="1">
    <location>
        <begin position="20"/>
        <end position="30"/>
    </location>
</feature>
<sequence>MWSPSSPCPPAARAASLLSREGEERLSSARDRVVDLGSTVADKAPQRLPRLSRLTLVPASEAPEPSSSAPVRGAGAPCAGLGGTGAPRADT</sequence>
<gene>
    <name evidence="2" type="ORF">GCM10025868_40520</name>
</gene>
<proteinExistence type="predicted"/>
<evidence type="ECO:0000256" key="1">
    <source>
        <dbReference type="SAM" id="MobiDB-lite"/>
    </source>
</evidence>
<reference evidence="3" key="1">
    <citation type="journal article" date="2019" name="Int. J. Syst. Evol. Microbiol.">
        <title>The Global Catalogue of Microorganisms (GCM) 10K type strain sequencing project: providing services to taxonomists for standard genome sequencing and annotation.</title>
        <authorList>
            <consortium name="The Broad Institute Genomics Platform"/>
            <consortium name="The Broad Institute Genome Sequencing Center for Infectious Disease"/>
            <person name="Wu L."/>
            <person name="Ma J."/>
        </authorList>
    </citation>
    <scope>NUCLEOTIDE SEQUENCE [LARGE SCALE GENOMIC DNA]</scope>
    <source>
        <strain evidence="3">NBRC 108730</strain>
    </source>
</reference>
<feature type="compositionally biased region" description="Low complexity" evidence="1">
    <location>
        <begin position="58"/>
        <end position="70"/>
    </location>
</feature>
<feature type="compositionally biased region" description="Pro residues" evidence="1">
    <location>
        <begin position="1"/>
        <end position="10"/>
    </location>
</feature>
<dbReference type="Proteomes" id="UP001157017">
    <property type="component" value="Unassembled WGS sequence"/>
</dbReference>
<organism evidence="2 3">
    <name type="scientific">Angustibacter aerolatus</name>
    <dbReference type="NCBI Taxonomy" id="1162965"/>
    <lineage>
        <taxon>Bacteria</taxon>
        <taxon>Bacillati</taxon>
        <taxon>Actinomycetota</taxon>
        <taxon>Actinomycetes</taxon>
        <taxon>Kineosporiales</taxon>
        <taxon>Kineosporiaceae</taxon>
    </lineage>
</organism>
<dbReference type="EMBL" id="BSUZ01000001">
    <property type="protein sequence ID" value="GMA88802.1"/>
    <property type="molecule type" value="Genomic_DNA"/>
</dbReference>
<protein>
    <submittedName>
        <fullName evidence="2">Uncharacterized protein</fullName>
    </submittedName>
</protein>